<evidence type="ECO:0000256" key="3">
    <source>
        <dbReference type="ARBA" id="ARBA00023002"/>
    </source>
</evidence>
<evidence type="ECO:0000256" key="6">
    <source>
        <dbReference type="SAM" id="SignalP"/>
    </source>
</evidence>
<comment type="similarity">
    <text evidence="1">Belongs to the carotenoid oxygenase family.</text>
</comment>
<feature type="binding site" evidence="5">
    <location>
        <position position="258"/>
    </location>
    <ligand>
        <name>Fe cation</name>
        <dbReference type="ChEBI" id="CHEBI:24875"/>
        <note>catalytic</note>
    </ligand>
</feature>
<dbReference type="Proteomes" id="UP001634394">
    <property type="component" value="Unassembled WGS sequence"/>
</dbReference>
<feature type="signal peptide" evidence="6">
    <location>
        <begin position="1"/>
        <end position="17"/>
    </location>
</feature>
<evidence type="ECO:0000313" key="7">
    <source>
        <dbReference type="EMBL" id="KAL3870198.1"/>
    </source>
</evidence>
<comment type="caution">
    <text evidence="7">The sequence shown here is derived from an EMBL/GenBank/DDBJ whole genome shotgun (WGS) entry which is preliminary data.</text>
</comment>
<evidence type="ECO:0000313" key="8">
    <source>
        <dbReference type="Proteomes" id="UP001634394"/>
    </source>
</evidence>
<evidence type="ECO:0000256" key="5">
    <source>
        <dbReference type="PIRSR" id="PIRSR604294-1"/>
    </source>
</evidence>
<organism evidence="7 8">
    <name type="scientific">Sinanodonta woodiana</name>
    <name type="common">Chinese pond mussel</name>
    <name type="synonym">Anodonta woodiana</name>
    <dbReference type="NCBI Taxonomy" id="1069815"/>
    <lineage>
        <taxon>Eukaryota</taxon>
        <taxon>Metazoa</taxon>
        <taxon>Spiralia</taxon>
        <taxon>Lophotrochozoa</taxon>
        <taxon>Mollusca</taxon>
        <taxon>Bivalvia</taxon>
        <taxon>Autobranchia</taxon>
        <taxon>Heteroconchia</taxon>
        <taxon>Palaeoheterodonta</taxon>
        <taxon>Unionida</taxon>
        <taxon>Unionoidea</taxon>
        <taxon>Unionidae</taxon>
        <taxon>Unioninae</taxon>
        <taxon>Sinanodonta</taxon>
    </lineage>
</organism>
<reference evidence="7 8" key="1">
    <citation type="submission" date="2024-11" db="EMBL/GenBank/DDBJ databases">
        <title>Chromosome-level genome assembly of the freshwater bivalve Anodonta woodiana.</title>
        <authorList>
            <person name="Chen X."/>
        </authorList>
    </citation>
    <scope>NUCLEOTIDE SEQUENCE [LARGE SCALE GENOMIC DNA]</scope>
    <source>
        <strain evidence="7">MN2024</strain>
        <tissue evidence="7">Gills</tissue>
    </source>
</reference>
<evidence type="ECO:0000256" key="1">
    <source>
        <dbReference type="ARBA" id="ARBA00006787"/>
    </source>
</evidence>
<dbReference type="GO" id="GO:0046872">
    <property type="term" value="F:metal ion binding"/>
    <property type="evidence" value="ECO:0007669"/>
    <property type="project" value="UniProtKB-KW"/>
</dbReference>
<protein>
    <submittedName>
        <fullName evidence="7">Uncharacterized protein</fullName>
    </submittedName>
</protein>
<dbReference type="InterPro" id="IPR004294">
    <property type="entry name" value="Carotenoid_Oase"/>
</dbReference>
<proteinExistence type="inferred from homology"/>
<feature type="chain" id="PRO_5044889804" evidence="6">
    <location>
        <begin position="18"/>
        <end position="520"/>
    </location>
</feature>
<feature type="binding site" evidence="5">
    <location>
        <position position="205"/>
    </location>
    <ligand>
        <name>Fe cation</name>
        <dbReference type="ChEBI" id="CHEBI:24875"/>
        <note>catalytic</note>
    </ligand>
</feature>
<sequence>MELFLFAIAAVIIPGWSMNVTDSPGFDLFFTSNLDEMVDVPIQFEKPLPSWLKGILIRNGLGRFEIGTRQFYHSFDAFGKLCSWKFWGNGSVTFSTKFLQSDSYKASVRSQTIAPYLLFEGVDPPFNEIEKIIALVRGIDNMNVNVYRFYNAYHHQYQYVALNDYWKVYGFDPKSLSTFKSINTEVPDGTSDSSLAFLSFLSSAHPLPEMGTTNHFTFVSSVSLVPGVKSNIKLIRIKSVMERELVASWSVDKVPYMHSFSITENYAIFFASPFYVNVLKMVRYAEPFNCLDWNGDEQTTIYVVELRNGIVHSIKTDNVFTMHHINAFEINEDIVVDISSYPSPDFVKNLQVSILRDPQLRNSFDVRALVKRYNINLKNNTAMFTLFDSTPEIPFSSKIDMPTINENYRYKKYCFVYGVVLKTDDLELSRIALVKKDLCNMERDKQWSVPGHYPVEAWFVQAPGAKEEDDGYLLVPVLDGERRQSYITIISAKDMKTVNTAYLPTIIPFGLHGKFFEDII</sequence>
<feature type="binding site" evidence="5">
    <location>
        <position position="323"/>
    </location>
    <ligand>
        <name>Fe cation</name>
        <dbReference type="ChEBI" id="CHEBI:24875"/>
        <note>catalytic</note>
    </ligand>
</feature>
<dbReference type="PANTHER" id="PTHR10543">
    <property type="entry name" value="BETA-CAROTENE DIOXYGENASE"/>
    <property type="match status" value="1"/>
</dbReference>
<name>A0ABD3WAE8_SINWO</name>
<dbReference type="GO" id="GO:0016491">
    <property type="term" value="F:oxidoreductase activity"/>
    <property type="evidence" value="ECO:0007669"/>
    <property type="project" value="UniProtKB-KW"/>
</dbReference>
<keyword evidence="6" id="KW-0732">Signal</keyword>
<evidence type="ECO:0000256" key="4">
    <source>
        <dbReference type="ARBA" id="ARBA00023004"/>
    </source>
</evidence>
<accession>A0ABD3WAE8</accession>
<keyword evidence="4 5" id="KW-0408">Iron</keyword>
<keyword evidence="8" id="KW-1185">Reference proteome</keyword>
<evidence type="ECO:0000256" key="2">
    <source>
        <dbReference type="ARBA" id="ARBA00022723"/>
    </source>
</evidence>
<keyword evidence="3" id="KW-0560">Oxidoreductase</keyword>
<gene>
    <name evidence="7" type="ORF">ACJMK2_038279</name>
</gene>
<comment type="cofactor">
    <cofactor evidence="5">
        <name>Fe(2+)</name>
        <dbReference type="ChEBI" id="CHEBI:29033"/>
    </cofactor>
    <text evidence="5">Binds 1 Fe(2+) ion per subunit.</text>
</comment>
<dbReference type="EMBL" id="JBJQND010000007">
    <property type="protein sequence ID" value="KAL3870198.1"/>
    <property type="molecule type" value="Genomic_DNA"/>
</dbReference>
<dbReference type="AlphaFoldDB" id="A0ABD3WAE8"/>
<feature type="binding site" evidence="5">
    <location>
        <position position="512"/>
    </location>
    <ligand>
        <name>Fe cation</name>
        <dbReference type="ChEBI" id="CHEBI:24875"/>
        <note>catalytic</note>
    </ligand>
</feature>
<keyword evidence="2 5" id="KW-0479">Metal-binding</keyword>
<dbReference type="PANTHER" id="PTHR10543:SF24">
    <property type="entry name" value="CAROTENOID ISOMEROOXYGENASE"/>
    <property type="match status" value="1"/>
</dbReference>
<dbReference type="Pfam" id="PF03055">
    <property type="entry name" value="RPE65"/>
    <property type="match status" value="1"/>
</dbReference>